<dbReference type="OrthoDB" id="9776455at2"/>
<dbReference type="GO" id="GO:0019556">
    <property type="term" value="P:L-histidine catabolic process to glutamate and formamide"/>
    <property type="evidence" value="ECO:0007669"/>
    <property type="project" value="InterPro"/>
</dbReference>
<keyword evidence="3" id="KW-0479">Metal-binding</keyword>
<evidence type="ECO:0000256" key="4">
    <source>
        <dbReference type="ARBA" id="ARBA00022801"/>
    </source>
</evidence>
<name>C7M031_ACIFD</name>
<sequence length="399" mass="41338">MARLGEGPVDWLLTNAVLADVDGHGSLRIEEGWLHVRGERICARGTGRPPADLPHVDAGGAVVTPAFVECHSHLLFAGNRLGDWMRRQGLEPDDPRLGTGGIAATAKATSALDDAQLVATTLARLAPLARSGVGTVEIKTGYGLSAPAELRLARLALEVAERARHDIGLDVVVTFLGLHALPTAPAHERRHIVDDMIGALDELPAGVRTVDAFVDPAGVSAEEARPFLEAARARGFDLRLHVDQFADANGAALAASLGALSADHLDATGPEGIAALAAAGTVGVLTPIATVLSGTRLRPPVMALRDAGVGLAVSADANPGTSPSADLRLAALLAVTELGLRPDEAFAGITLHAARALGLADRGTLEAGARADLVAWPVSHPFELVLSHLPLEPWRPLPD</sequence>
<evidence type="ECO:0000256" key="1">
    <source>
        <dbReference type="ARBA" id="ARBA00005023"/>
    </source>
</evidence>
<dbReference type="EMBL" id="CP001631">
    <property type="protein sequence ID" value="ACU54339.1"/>
    <property type="molecule type" value="Genomic_DNA"/>
</dbReference>
<dbReference type="eggNOG" id="COG1228">
    <property type="taxonomic scope" value="Bacteria"/>
</dbReference>
<evidence type="ECO:0000256" key="3">
    <source>
        <dbReference type="ARBA" id="ARBA00022723"/>
    </source>
</evidence>
<dbReference type="SUPFAM" id="SSF51338">
    <property type="entry name" value="Composite domain of metallo-dependent hydrolases"/>
    <property type="match status" value="1"/>
</dbReference>
<keyword evidence="4 9" id="KW-0378">Hydrolase</keyword>
<dbReference type="SUPFAM" id="SSF51556">
    <property type="entry name" value="Metallo-dependent hydrolases"/>
    <property type="match status" value="1"/>
</dbReference>
<dbReference type="HOGENOM" id="CLU_041647_0_1_11"/>
<dbReference type="STRING" id="525909.Afer_1415"/>
<dbReference type="GO" id="GO:0050480">
    <property type="term" value="F:imidazolonepropionase activity"/>
    <property type="evidence" value="ECO:0007669"/>
    <property type="project" value="UniProtKB-EC"/>
</dbReference>
<evidence type="ECO:0000256" key="5">
    <source>
        <dbReference type="ARBA" id="ARBA00022808"/>
    </source>
</evidence>
<dbReference type="Gene3D" id="3.20.20.140">
    <property type="entry name" value="Metal-dependent hydrolases"/>
    <property type="match status" value="1"/>
</dbReference>
<dbReference type="GO" id="GO:0046872">
    <property type="term" value="F:metal ion binding"/>
    <property type="evidence" value="ECO:0007669"/>
    <property type="project" value="UniProtKB-KW"/>
</dbReference>
<dbReference type="InterPro" id="IPR011059">
    <property type="entry name" value="Metal-dep_hydrolase_composite"/>
</dbReference>
<evidence type="ECO:0000259" key="8">
    <source>
        <dbReference type="Pfam" id="PF01979"/>
    </source>
</evidence>
<dbReference type="GO" id="GO:0005737">
    <property type="term" value="C:cytoplasm"/>
    <property type="evidence" value="ECO:0007669"/>
    <property type="project" value="InterPro"/>
</dbReference>
<evidence type="ECO:0000256" key="2">
    <source>
        <dbReference type="ARBA" id="ARBA00012864"/>
    </source>
</evidence>
<dbReference type="EC" id="3.5.2.7" evidence="2"/>
<dbReference type="InterPro" id="IPR032466">
    <property type="entry name" value="Metal_Hydrolase"/>
</dbReference>
<keyword evidence="10" id="KW-1185">Reference proteome</keyword>
<accession>C7M031</accession>
<keyword evidence="5" id="KW-0369">Histidine metabolism</keyword>
<dbReference type="Proteomes" id="UP000000771">
    <property type="component" value="Chromosome"/>
</dbReference>
<gene>
    <name evidence="9" type="ordered locus">Afer_1415</name>
</gene>
<evidence type="ECO:0000313" key="10">
    <source>
        <dbReference type="Proteomes" id="UP000000771"/>
    </source>
</evidence>
<dbReference type="InterPro" id="IPR006680">
    <property type="entry name" value="Amidohydro-rel"/>
</dbReference>
<evidence type="ECO:0000313" key="9">
    <source>
        <dbReference type="EMBL" id="ACU54339.1"/>
    </source>
</evidence>
<dbReference type="PANTHER" id="PTHR42752:SF1">
    <property type="entry name" value="IMIDAZOLONEPROPIONASE-RELATED"/>
    <property type="match status" value="1"/>
</dbReference>
<dbReference type="Pfam" id="PF01979">
    <property type="entry name" value="Amidohydro_1"/>
    <property type="match status" value="1"/>
</dbReference>
<feature type="domain" description="Amidohydrolase-related" evidence="8">
    <location>
        <begin position="62"/>
        <end position="377"/>
    </location>
</feature>
<dbReference type="RefSeq" id="WP_015798822.1">
    <property type="nucleotide sequence ID" value="NC_013124.1"/>
</dbReference>
<dbReference type="Gene3D" id="2.30.40.10">
    <property type="entry name" value="Urease, subunit C, domain 1"/>
    <property type="match status" value="1"/>
</dbReference>
<evidence type="ECO:0000256" key="6">
    <source>
        <dbReference type="ARBA" id="ARBA00022833"/>
    </source>
</evidence>
<keyword evidence="7" id="KW-0408">Iron</keyword>
<dbReference type="AlphaFoldDB" id="C7M031"/>
<dbReference type="PANTHER" id="PTHR42752">
    <property type="entry name" value="IMIDAZOLONEPROPIONASE"/>
    <property type="match status" value="1"/>
</dbReference>
<evidence type="ECO:0000256" key="7">
    <source>
        <dbReference type="ARBA" id="ARBA00023004"/>
    </source>
</evidence>
<dbReference type="KEGG" id="afo:Afer_1415"/>
<proteinExistence type="predicted"/>
<keyword evidence="6" id="KW-0862">Zinc</keyword>
<comment type="pathway">
    <text evidence="1">Amino-acid degradation.</text>
</comment>
<dbReference type="InterPro" id="IPR005920">
    <property type="entry name" value="HutI"/>
</dbReference>
<reference evidence="9 10" key="1">
    <citation type="journal article" date="2009" name="Stand. Genomic Sci.">
        <title>Complete genome sequence of Acidimicrobium ferrooxidans type strain (ICP).</title>
        <authorList>
            <person name="Clum A."/>
            <person name="Nolan M."/>
            <person name="Lang E."/>
            <person name="Glavina Del Rio T."/>
            <person name="Tice H."/>
            <person name="Copeland A."/>
            <person name="Cheng J.F."/>
            <person name="Lucas S."/>
            <person name="Chen F."/>
            <person name="Bruce D."/>
            <person name="Goodwin L."/>
            <person name="Pitluck S."/>
            <person name="Ivanova N."/>
            <person name="Mavrommatis K."/>
            <person name="Mikhailova N."/>
            <person name="Pati A."/>
            <person name="Chen A."/>
            <person name="Palaniappan K."/>
            <person name="Goker M."/>
            <person name="Spring S."/>
            <person name="Land M."/>
            <person name="Hauser L."/>
            <person name="Chang Y.J."/>
            <person name="Jeffries C.C."/>
            <person name="Chain P."/>
            <person name="Bristow J."/>
            <person name="Eisen J.A."/>
            <person name="Markowitz V."/>
            <person name="Hugenholtz P."/>
            <person name="Kyrpides N.C."/>
            <person name="Klenk H.P."/>
            <person name="Lapidus A."/>
        </authorList>
    </citation>
    <scope>NUCLEOTIDE SEQUENCE [LARGE SCALE GENOMIC DNA]</scope>
    <source>
        <strain evidence="10">DSM 10331 / JCM 15462 / NBRC 103882 / ICP</strain>
    </source>
</reference>
<protein>
    <recommendedName>
        <fullName evidence="2">imidazolonepropionase</fullName>
        <ecNumber evidence="2">3.5.2.7</ecNumber>
    </recommendedName>
</protein>
<organism evidence="9 10">
    <name type="scientific">Acidimicrobium ferrooxidans (strain DSM 10331 / JCM 15462 / NBRC 103882 / ICP)</name>
    <dbReference type="NCBI Taxonomy" id="525909"/>
    <lineage>
        <taxon>Bacteria</taxon>
        <taxon>Bacillati</taxon>
        <taxon>Actinomycetota</taxon>
        <taxon>Acidimicrobiia</taxon>
        <taxon>Acidimicrobiales</taxon>
        <taxon>Acidimicrobiaceae</taxon>
        <taxon>Acidimicrobium</taxon>
    </lineage>
</organism>